<dbReference type="GO" id="GO:0062030">
    <property type="term" value="P:negative regulation of stress granule assembly"/>
    <property type="evidence" value="ECO:0007669"/>
    <property type="project" value="TreeGrafter"/>
</dbReference>
<dbReference type="InterPro" id="IPR053272">
    <property type="entry name" value="STY_interacting-like"/>
</dbReference>
<dbReference type="SUPFAM" id="SSF52799">
    <property type="entry name" value="(Phosphotyrosine protein) phosphatases II"/>
    <property type="match status" value="1"/>
</dbReference>
<dbReference type="GO" id="GO:0001691">
    <property type="term" value="F:pseudophosphatase activity"/>
    <property type="evidence" value="ECO:0007669"/>
    <property type="project" value="TreeGrafter"/>
</dbReference>
<gene>
    <name evidence="2" type="ORF">QYM36_004358</name>
</gene>
<reference evidence="2" key="1">
    <citation type="submission" date="2023-07" db="EMBL/GenBank/DDBJ databases">
        <title>Chromosome-level genome assembly of Artemia franciscana.</title>
        <authorList>
            <person name="Jo E."/>
        </authorList>
    </citation>
    <scope>NUCLEOTIDE SEQUENCE</scope>
    <source>
        <tissue evidence="2">Whole body</tissue>
    </source>
</reference>
<proteinExistence type="predicted"/>
<dbReference type="CDD" id="cd14498">
    <property type="entry name" value="DSP"/>
    <property type="match status" value="1"/>
</dbReference>
<dbReference type="GO" id="GO:0004864">
    <property type="term" value="F:protein phosphatase inhibitor activity"/>
    <property type="evidence" value="ECO:0007669"/>
    <property type="project" value="TreeGrafter"/>
</dbReference>
<dbReference type="Pfam" id="PF00782">
    <property type="entry name" value="DSPc"/>
    <property type="match status" value="1"/>
</dbReference>
<dbReference type="SMART" id="SM00195">
    <property type="entry name" value="DSPc"/>
    <property type="match status" value="1"/>
</dbReference>
<dbReference type="GO" id="GO:0005739">
    <property type="term" value="C:mitochondrion"/>
    <property type="evidence" value="ECO:0007669"/>
    <property type="project" value="TreeGrafter"/>
</dbReference>
<dbReference type="InterPro" id="IPR036873">
    <property type="entry name" value="Rhodanese-like_dom_sf"/>
</dbReference>
<dbReference type="InterPro" id="IPR000340">
    <property type="entry name" value="Dual-sp_phosphatase_cat-dom"/>
</dbReference>
<dbReference type="PANTHER" id="PTHR46659:SF1">
    <property type="entry name" value="SERINE_THREONINE_TYROSINE-INTERACTING-LIKE PROTEIN 1"/>
    <property type="match status" value="1"/>
</dbReference>
<dbReference type="GO" id="GO:0019903">
    <property type="term" value="F:protein phosphatase binding"/>
    <property type="evidence" value="ECO:0007669"/>
    <property type="project" value="TreeGrafter"/>
</dbReference>
<dbReference type="EMBL" id="JAVRJZ010000007">
    <property type="protein sequence ID" value="KAK2720445.1"/>
    <property type="molecule type" value="Genomic_DNA"/>
</dbReference>
<evidence type="ECO:0000259" key="1">
    <source>
        <dbReference type="PROSITE" id="PS50054"/>
    </source>
</evidence>
<protein>
    <recommendedName>
        <fullName evidence="1">Tyrosine-protein phosphatase domain-containing protein</fullName>
    </recommendedName>
</protein>
<evidence type="ECO:0000313" key="2">
    <source>
        <dbReference type="EMBL" id="KAK2720445.1"/>
    </source>
</evidence>
<feature type="domain" description="Tyrosine-protein phosphatase" evidence="1">
    <location>
        <begin position="176"/>
        <end position="318"/>
    </location>
</feature>
<dbReference type="InterPro" id="IPR029021">
    <property type="entry name" value="Prot-tyrosine_phosphatase-like"/>
</dbReference>
<dbReference type="AlphaFoldDB" id="A0AA88HYD3"/>
<name>A0AA88HYD3_ARTSF</name>
<dbReference type="PROSITE" id="PS50054">
    <property type="entry name" value="TYR_PHOSPHATASE_DUAL"/>
    <property type="match status" value="1"/>
</dbReference>
<keyword evidence="3" id="KW-1185">Reference proteome</keyword>
<comment type="caution">
    <text evidence="2">The sequence shown here is derived from an EMBL/GenBank/DDBJ whole genome shotgun (WGS) entry which is preliminary data.</text>
</comment>
<dbReference type="InterPro" id="IPR020422">
    <property type="entry name" value="TYR_PHOSPHATASE_DUAL_dom"/>
</dbReference>
<dbReference type="GO" id="GO:2001244">
    <property type="term" value="P:positive regulation of intrinsic apoptotic signaling pathway"/>
    <property type="evidence" value="ECO:0007669"/>
    <property type="project" value="TreeGrafter"/>
</dbReference>
<dbReference type="Gene3D" id="3.90.190.10">
    <property type="entry name" value="Protein tyrosine phosphatase superfamily"/>
    <property type="match status" value="1"/>
</dbReference>
<dbReference type="Proteomes" id="UP001187531">
    <property type="component" value="Unassembled WGS sequence"/>
</dbReference>
<evidence type="ECO:0000313" key="3">
    <source>
        <dbReference type="Proteomes" id="UP001187531"/>
    </source>
</evidence>
<dbReference type="SUPFAM" id="SSF52821">
    <property type="entry name" value="Rhodanese/Cell cycle control phosphatase"/>
    <property type="match status" value="1"/>
</dbReference>
<dbReference type="PANTHER" id="PTHR46659">
    <property type="entry name" value="SERINE/THREONINE/TYROSINE-INTERACTING-LIKE PROTEIN 1"/>
    <property type="match status" value="1"/>
</dbReference>
<organism evidence="2 3">
    <name type="scientific">Artemia franciscana</name>
    <name type="common">Brine shrimp</name>
    <name type="synonym">Artemia sanfranciscana</name>
    <dbReference type="NCBI Taxonomy" id="6661"/>
    <lineage>
        <taxon>Eukaryota</taxon>
        <taxon>Metazoa</taxon>
        <taxon>Ecdysozoa</taxon>
        <taxon>Arthropoda</taxon>
        <taxon>Crustacea</taxon>
        <taxon>Branchiopoda</taxon>
        <taxon>Anostraca</taxon>
        <taxon>Artemiidae</taxon>
        <taxon>Artemia</taxon>
    </lineage>
</organism>
<sequence>MGCVGSRNSVLGRISKYSIASYEELKGLKLALLPIDDEFDNKPGLISARQFHNIFYDGFYAPYMTNQDYLLIIDCRDETTFLDQHVLTARWYGLISADEITTALTRHMHIVLYDEDGSGIDEDQSPINKLFDKLQMLKLDPVCLIGGIADVGRRAPHMLTGQSIILQEQLAALNWFPSIIDDGLWQGRIEQGANSLVLHKLGITHLLTIGDTRPVLALPGMTCLTIKWSDKTNDDEVLKTIKGAVAFISKARKQDGQVLVLGDQGVNRSAALIMAYLMVSKQACLEDVFYYVRGLKPSAEPSSASLNILTKFERDMFGKNITHAEDLW</sequence>
<accession>A0AA88HYD3</accession>